<organism evidence="1 2">
    <name type="scientific">Candidatus Collierbacteria bacterium GW2011_GWA2_44_99</name>
    <dbReference type="NCBI Taxonomy" id="1618380"/>
    <lineage>
        <taxon>Bacteria</taxon>
        <taxon>Candidatus Collieribacteriota</taxon>
    </lineage>
</organism>
<sequence length="223" mass="26644">MNIDELIIKLSIGDKQEIKEAICYIEKLPKISKERVPSEYKELLFWAFRNYSCVKSSVHKVAILKGLKSPFMYLGARYYEECSEFLLQTIQSSDGNIREQTYHAVNWFLTDITPNELSRRKKDYERQKGWLVDFVIRLNQVAKEHKVEAKGLLYLNEMRPCPYKSIQKILRRILTSEWYLEIIHLAGYVEHPHTLRFLKMKDMIFGKLLRFNSNFTKRNSPWR</sequence>
<dbReference type="EMBL" id="LCJW01000018">
    <property type="protein sequence ID" value="KKT85990.1"/>
    <property type="molecule type" value="Genomic_DNA"/>
</dbReference>
<protein>
    <recommendedName>
        <fullName evidence="3">HEAT repeat domain-containing protein</fullName>
    </recommendedName>
</protein>
<reference evidence="1 2" key="1">
    <citation type="journal article" date="2015" name="Nature">
        <title>rRNA introns, odd ribosomes, and small enigmatic genomes across a large radiation of phyla.</title>
        <authorList>
            <person name="Brown C.T."/>
            <person name="Hug L.A."/>
            <person name="Thomas B.C."/>
            <person name="Sharon I."/>
            <person name="Castelle C.J."/>
            <person name="Singh A."/>
            <person name="Wilkins M.J."/>
            <person name="Williams K.H."/>
            <person name="Banfield J.F."/>
        </authorList>
    </citation>
    <scope>NUCLEOTIDE SEQUENCE [LARGE SCALE GENOMIC DNA]</scope>
</reference>
<dbReference type="Proteomes" id="UP000034797">
    <property type="component" value="Unassembled WGS sequence"/>
</dbReference>
<evidence type="ECO:0000313" key="1">
    <source>
        <dbReference type="EMBL" id="KKT85990.1"/>
    </source>
</evidence>
<dbReference type="AlphaFoldDB" id="A0A0G1KR68"/>
<evidence type="ECO:0000313" key="2">
    <source>
        <dbReference type="Proteomes" id="UP000034797"/>
    </source>
</evidence>
<comment type="caution">
    <text evidence="1">The sequence shown here is derived from an EMBL/GenBank/DDBJ whole genome shotgun (WGS) entry which is preliminary data.</text>
</comment>
<name>A0A0G1KR68_9BACT</name>
<gene>
    <name evidence="1" type="ORF">UW84_C0018G0014</name>
</gene>
<evidence type="ECO:0008006" key="3">
    <source>
        <dbReference type="Google" id="ProtNLM"/>
    </source>
</evidence>
<proteinExistence type="predicted"/>
<accession>A0A0G1KR68</accession>